<accession>A0ABW3WN06</accession>
<evidence type="ECO:0008006" key="4">
    <source>
        <dbReference type="Google" id="ProtNLM"/>
    </source>
</evidence>
<protein>
    <recommendedName>
        <fullName evidence="4">WD40-like Beta Propeller Repeat</fullName>
    </recommendedName>
</protein>
<evidence type="ECO:0000313" key="3">
    <source>
        <dbReference type="Proteomes" id="UP001597241"/>
    </source>
</evidence>
<feature type="signal peptide" evidence="1">
    <location>
        <begin position="1"/>
        <end position="19"/>
    </location>
</feature>
<keyword evidence="3" id="KW-1185">Reference proteome</keyword>
<feature type="chain" id="PRO_5046990918" description="WD40-like Beta Propeller Repeat" evidence="1">
    <location>
        <begin position="20"/>
        <end position="297"/>
    </location>
</feature>
<gene>
    <name evidence="2" type="ORF">ACFQ5N_03445</name>
</gene>
<organism evidence="2 3">
    <name type="scientific">Lutibacter holmesii</name>
    <dbReference type="NCBI Taxonomy" id="1137985"/>
    <lineage>
        <taxon>Bacteria</taxon>
        <taxon>Pseudomonadati</taxon>
        <taxon>Bacteroidota</taxon>
        <taxon>Flavobacteriia</taxon>
        <taxon>Flavobacteriales</taxon>
        <taxon>Flavobacteriaceae</taxon>
        <taxon>Lutibacter</taxon>
    </lineage>
</organism>
<dbReference type="RefSeq" id="WP_386807769.1">
    <property type="nucleotide sequence ID" value="NZ_JBHTMV010000003.1"/>
</dbReference>
<evidence type="ECO:0000313" key="2">
    <source>
        <dbReference type="EMBL" id="MFD1292882.1"/>
    </source>
</evidence>
<sequence length="297" mass="34376">MKITYTFLYILFFAFQIQAQEKFLIEETDSIQLFETYLSNISTGNIFPTPFNNGLIYVSDYKQNNYNLYYSDLQSKPKKIGLGSKFDFGAATTFENTIYFTGISKKPDAKGFYNSTIYKGKINNFKVSAIEPLAFCNKNFSYTDPCISKDGKNLLVVSTERAVIHIMEYMKNDLGKWIKKGLVYISNPNFDIINPTYFDENTIYFSSNISKGEITGVVYVKNEKGEISIDKVNREVGDFNIYKIKRVDDRWGIPIKAQEFNSEFDELGVQFDSDRSGYLTSFRYNSNDNIYYFVLKQ</sequence>
<reference evidence="3" key="1">
    <citation type="journal article" date="2019" name="Int. J. Syst. Evol. Microbiol.">
        <title>The Global Catalogue of Microorganisms (GCM) 10K type strain sequencing project: providing services to taxonomists for standard genome sequencing and annotation.</title>
        <authorList>
            <consortium name="The Broad Institute Genomics Platform"/>
            <consortium name="The Broad Institute Genome Sequencing Center for Infectious Disease"/>
            <person name="Wu L."/>
            <person name="Ma J."/>
        </authorList>
    </citation>
    <scope>NUCLEOTIDE SEQUENCE [LARGE SCALE GENOMIC DNA]</scope>
    <source>
        <strain evidence="3">CCUG 62221</strain>
    </source>
</reference>
<dbReference type="EMBL" id="JBHTMV010000003">
    <property type="protein sequence ID" value="MFD1292882.1"/>
    <property type="molecule type" value="Genomic_DNA"/>
</dbReference>
<dbReference type="SUPFAM" id="SSF82171">
    <property type="entry name" value="DPP6 N-terminal domain-like"/>
    <property type="match status" value="1"/>
</dbReference>
<evidence type="ECO:0000256" key="1">
    <source>
        <dbReference type="SAM" id="SignalP"/>
    </source>
</evidence>
<proteinExistence type="predicted"/>
<dbReference type="Proteomes" id="UP001597241">
    <property type="component" value="Unassembled WGS sequence"/>
</dbReference>
<comment type="caution">
    <text evidence="2">The sequence shown here is derived from an EMBL/GenBank/DDBJ whole genome shotgun (WGS) entry which is preliminary data.</text>
</comment>
<name>A0ABW3WN06_9FLAO</name>
<keyword evidence="1" id="KW-0732">Signal</keyword>